<name>A0A371PGS3_9BACL</name>
<dbReference type="InterPro" id="IPR006710">
    <property type="entry name" value="Glyco_hydro_43"/>
</dbReference>
<feature type="active site" description="Proton acceptor" evidence="4">
    <location>
        <position position="15"/>
    </location>
</feature>
<dbReference type="GO" id="GO:0005975">
    <property type="term" value="P:carbohydrate metabolic process"/>
    <property type="evidence" value="ECO:0007669"/>
    <property type="project" value="InterPro"/>
</dbReference>
<reference evidence="8 9" key="1">
    <citation type="submission" date="2018-08" db="EMBL/GenBank/DDBJ databases">
        <title>Paenibacillus sp. M4BSY-1, whole genome shotgun sequence.</title>
        <authorList>
            <person name="Tuo L."/>
        </authorList>
    </citation>
    <scope>NUCLEOTIDE SEQUENCE [LARGE SCALE GENOMIC DNA]</scope>
    <source>
        <strain evidence="8 9">M4BSY-1</strain>
    </source>
</reference>
<dbReference type="Proteomes" id="UP000261905">
    <property type="component" value="Unassembled WGS sequence"/>
</dbReference>
<evidence type="ECO:0000313" key="8">
    <source>
        <dbReference type="EMBL" id="REK75132.1"/>
    </source>
</evidence>
<dbReference type="InterPro" id="IPR013320">
    <property type="entry name" value="ConA-like_dom_sf"/>
</dbReference>
<evidence type="ECO:0000256" key="1">
    <source>
        <dbReference type="ARBA" id="ARBA00009865"/>
    </source>
</evidence>
<dbReference type="SUPFAM" id="SSF49899">
    <property type="entry name" value="Concanavalin A-like lectins/glucanases"/>
    <property type="match status" value="1"/>
</dbReference>
<dbReference type="InterPro" id="IPR041542">
    <property type="entry name" value="GH43_C2"/>
</dbReference>
<accession>A0A371PGS3</accession>
<keyword evidence="9" id="KW-1185">Reference proteome</keyword>
<dbReference type="OrthoDB" id="9801455at2"/>
<dbReference type="SUPFAM" id="SSF75005">
    <property type="entry name" value="Arabinanase/levansucrase/invertase"/>
    <property type="match status" value="1"/>
</dbReference>
<evidence type="ECO:0000259" key="7">
    <source>
        <dbReference type="Pfam" id="PF17851"/>
    </source>
</evidence>
<organism evidence="8 9">
    <name type="scientific">Paenibacillus paeoniae</name>
    <dbReference type="NCBI Taxonomy" id="2292705"/>
    <lineage>
        <taxon>Bacteria</taxon>
        <taxon>Bacillati</taxon>
        <taxon>Bacillota</taxon>
        <taxon>Bacilli</taxon>
        <taxon>Bacillales</taxon>
        <taxon>Paenibacillaceae</taxon>
        <taxon>Paenibacillus</taxon>
    </lineage>
</organism>
<comment type="similarity">
    <text evidence="1 6">Belongs to the glycosyl hydrolase 43 family.</text>
</comment>
<dbReference type="InterPro" id="IPR023296">
    <property type="entry name" value="Glyco_hydro_beta-prop_sf"/>
</dbReference>
<dbReference type="GO" id="GO:0004553">
    <property type="term" value="F:hydrolase activity, hydrolyzing O-glycosyl compounds"/>
    <property type="evidence" value="ECO:0007669"/>
    <property type="project" value="InterPro"/>
</dbReference>
<evidence type="ECO:0000313" key="9">
    <source>
        <dbReference type="Proteomes" id="UP000261905"/>
    </source>
</evidence>
<evidence type="ECO:0000256" key="2">
    <source>
        <dbReference type="ARBA" id="ARBA00022801"/>
    </source>
</evidence>
<dbReference type="CDD" id="cd09000">
    <property type="entry name" value="GH43_SXA-like"/>
    <property type="match status" value="1"/>
</dbReference>
<feature type="site" description="Important for catalytic activity, responsible for pKa modulation of the active site Glu and correct orientation of both the proton donor and substrate" evidence="5">
    <location>
        <position position="129"/>
    </location>
</feature>
<keyword evidence="3 6" id="KW-0326">Glycosidase</keyword>
<dbReference type="InterPro" id="IPR051795">
    <property type="entry name" value="Glycosyl_Hydrlase_43"/>
</dbReference>
<proteinExistence type="inferred from homology"/>
<evidence type="ECO:0000256" key="3">
    <source>
        <dbReference type="ARBA" id="ARBA00023295"/>
    </source>
</evidence>
<dbReference type="EMBL" id="QUBQ01000002">
    <property type="protein sequence ID" value="REK75132.1"/>
    <property type="molecule type" value="Genomic_DNA"/>
</dbReference>
<sequence>MLKITNPILRGFNPDPSFLLVGDTYYIATSTFEWFPGVQIHASTDLVNWEVVARPLNRPAHLDMRGNPASGGIWAPCLSYADGKFYLIYTDVKAWGSHPFKDTHNYLVTSESVEGPWSDPVYLNSSGFDPSLFHDEDGRKWFLNMEWDYRYAGGDQFSGILLQEYCEREQQLVGPVHKIFKGSELSLVEGPHIYKVGDYYYLFTAEGGTSYDHAETVARSKNLTGPYEMHPNTHLITSKGYSGKIQKAGHGSLCQGKDGKWYFAHLCGRPVNANLRCVLGRETSLQEVVWREGWPYLANGTLFPSDEIEIDIDAQPLPRNPETLYPFHNDDYLRDFQTLRIPLGAEIMNTTERPGYLRLHGRESVVSMHTQSMVCRRQDTFVFQAETKLDFHPTSFQHMAGLIYRYNEDNLYYLYASYDEGASSKVLHVMSMDNGNYRVLTPEHSVHFNSDIYLRLEVNYESGQFYYSTDATNWNKVGEQFDTTILSDEYANPLGFTGAFVGMCCQDLNNQTMYADFEYFKYSGD</sequence>
<protein>
    <submittedName>
        <fullName evidence="8">Glycoside hydrolase family 43 protein</fullName>
    </submittedName>
</protein>
<dbReference type="PANTHER" id="PTHR42812:SF12">
    <property type="entry name" value="BETA-XYLOSIDASE-RELATED"/>
    <property type="match status" value="1"/>
</dbReference>
<dbReference type="Gene3D" id="2.115.10.20">
    <property type="entry name" value="Glycosyl hydrolase domain, family 43"/>
    <property type="match status" value="1"/>
</dbReference>
<evidence type="ECO:0000256" key="4">
    <source>
        <dbReference type="PIRSR" id="PIRSR606710-1"/>
    </source>
</evidence>
<evidence type="ECO:0000256" key="6">
    <source>
        <dbReference type="RuleBase" id="RU361187"/>
    </source>
</evidence>
<dbReference type="Pfam" id="PF17851">
    <property type="entry name" value="GH43_C2"/>
    <property type="match status" value="1"/>
</dbReference>
<dbReference type="Pfam" id="PF04616">
    <property type="entry name" value="Glyco_hydro_43"/>
    <property type="match status" value="1"/>
</dbReference>
<feature type="domain" description="Beta-xylosidase C-terminal Concanavalin A-like" evidence="7">
    <location>
        <begin position="327"/>
        <end position="522"/>
    </location>
</feature>
<evidence type="ECO:0000256" key="5">
    <source>
        <dbReference type="PIRSR" id="PIRSR606710-2"/>
    </source>
</evidence>
<dbReference type="Gene3D" id="2.60.120.200">
    <property type="match status" value="1"/>
</dbReference>
<gene>
    <name evidence="8" type="ORF">DX130_15990</name>
</gene>
<dbReference type="RefSeq" id="WP_116047022.1">
    <property type="nucleotide sequence ID" value="NZ_QUBQ01000002.1"/>
</dbReference>
<dbReference type="PANTHER" id="PTHR42812">
    <property type="entry name" value="BETA-XYLOSIDASE"/>
    <property type="match status" value="1"/>
</dbReference>
<dbReference type="AlphaFoldDB" id="A0A371PGS3"/>
<feature type="active site" description="Proton donor" evidence="4">
    <location>
        <position position="189"/>
    </location>
</feature>
<comment type="caution">
    <text evidence="8">The sequence shown here is derived from an EMBL/GenBank/DDBJ whole genome shotgun (WGS) entry which is preliminary data.</text>
</comment>
<keyword evidence="2 6" id="KW-0378">Hydrolase</keyword>